<dbReference type="EMBL" id="JAUKUD010000005">
    <property type="protein sequence ID" value="KAK0743328.1"/>
    <property type="molecule type" value="Genomic_DNA"/>
</dbReference>
<evidence type="ECO:0000313" key="2">
    <source>
        <dbReference type="EMBL" id="KAK0743328.1"/>
    </source>
</evidence>
<feature type="region of interest" description="Disordered" evidence="1">
    <location>
        <begin position="1"/>
        <end position="20"/>
    </location>
</feature>
<keyword evidence="3" id="KW-1185">Reference proteome</keyword>
<sequence length="125" mass="13820">MGRSMGSESSQEGSRAYHLTSLPLSLRREIKKLTIAPQGPTSSDKSRRPLSSRNKNRFLGVTISVSSPTESSNSIVPHPPLRRWRVEDKRLPSPARQTPARECPGWRRQGAATSKDGEKGARDVD</sequence>
<dbReference type="Proteomes" id="UP001172155">
    <property type="component" value="Unassembled WGS sequence"/>
</dbReference>
<name>A0AA40EPW3_9PEZI</name>
<gene>
    <name evidence="2" type="ORF">B0T18DRAFT_182003</name>
</gene>
<dbReference type="AlphaFoldDB" id="A0AA40EPW3"/>
<proteinExistence type="predicted"/>
<protein>
    <submittedName>
        <fullName evidence="2">Uncharacterized protein</fullName>
    </submittedName>
</protein>
<feature type="region of interest" description="Disordered" evidence="1">
    <location>
        <begin position="33"/>
        <end position="125"/>
    </location>
</feature>
<feature type="compositionally biased region" description="Basic and acidic residues" evidence="1">
    <location>
        <begin position="115"/>
        <end position="125"/>
    </location>
</feature>
<accession>A0AA40EPW3</accession>
<feature type="compositionally biased region" description="Polar residues" evidence="1">
    <location>
        <begin position="63"/>
        <end position="75"/>
    </location>
</feature>
<evidence type="ECO:0000313" key="3">
    <source>
        <dbReference type="Proteomes" id="UP001172155"/>
    </source>
</evidence>
<organism evidence="2 3">
    <name type="scientific">Schizothecium vesticola</name>
    <dbReference type="NCBI Taxonomy" id="314040"/>
    <lineage>
        <taxon>Eukaryota</taxon>
        <taxon>Fungi</taxon>
        <taxon>Dikarya</taxon>
        <taxon>Ascomycota</taxon>
        <taxon>Pezizomycotina</taxon>
        <taxon>Sordariomycetes</taxon>
        <taxon>Sordariomycetidae</taxon>
        <taxon>Sordariales</taxon>
        <taxon>Schizotheciaceae</taxon>
        <taxon>Schizothecium</taxon>
    </lineage>
</organism>
<feature type="compositionally biased region" description="Polar residues" evidence="1">
    <location>
        <begin position="1"/>
        <end position="13"/>
    </location>
</feature>
<reference evidence="2" key="1">
    <citation type="submission" date="2023-06" db="EMBL/GenBank/DDBJ databases">
        <title>Genome-scale phylogeny and comparative genomics of the fungal order Sordariales.</title>
        <authorList>
            <consortium name="Lawrence Berkeley National Laboratory"/>
            <person name="Hensen N."/>
            <person name="Bonometti L."/>
            <person name="Westerberg I."/>
            <person name="Brannstrom I.O."/>
            <person name="Guillou S."/>
            <person name="Cros-Aarteil S."/>
            <person name="Calhoun S."/>
            <person name="Haridas S."/>
            <person name="Kuo A."/>
            <person name="Mondo S."/>
            <person name="Pangilinan J."/>
            <person name="Riley R."/>
            <person name="LaButti K."/>
            <person name="Andreopoulos B."/>
            <person name="Lipzen A."/>
            <person name="Chen C."/>
            <person name="Yanf M."/>
            <person name="Daum C."/>
            <person name="Ng V."/>
            <person name="Clum A."/>
            <person name="Steindorff A."/>
            <person name="Ohm R."/>
            <person name="Martin F."/>
            <person name="Silar P."/>
            <person name="Natvig D."/>
            <person name="Lalanne C."/>
            <person name="Gautier V."/>
            <person name="Ament-velasquez S.L."/>
            <person name="Kruys A."/>
            <person name="Hutchinson M.I."/>
            <person name="Powell A.J."/>
            <person name="Barry K."/>
            <person name="Miller A.N."/>
            <person name="Grigoriev I.V."/>
            <person name="Debuchy R."/>
            <person name="Gladieux P."/>
            <person name="Thoren M.H."/>
            <person name="Johannesson H."/>
        </authorList>
    </citation>
    <scope>NUCLEOTIDE SEQUENCE</scope>
    <source>
        <strain evidence="2">SMH3187-1</strain>
    </source>
</reference>
<comment type="caution">
    <text evidence="2">The sequence shown here is derived from an EMBL/GenBank/DDBJ whole genome shotgun (WGS) entry which is preliminary data.</text>
</comment>
<evidence type="ECO:0000256" key="1">
    <source>
        <dbReference type="SAM" id="MobiDB-lite"/>
    </source>
</evidence>